<dbReference type="PANTHER" id="PTHR15822:SF4">
    <property type="entry name" value="TYROSYL-DNA PHOSPHODIESTERASE 2"/>
    <property type="match status" value="1"/>
</dbReference>
<keyword evidence="5" id="KW-0227">DNA damage</keyword>
<dbReference type="Proteomes" id="UP000838160">
    <property type="component" value="Unassembled WGS sequence"/>
</dbReference>
<keyword evidence="4" id="KW-0479">Metal-binding</keyword>
<dbReference type="EMBL" id="CAKLCM010000003">
    <property type="protein sequence ID" value="CAH0529604.1"/>
    <property type="molecule type" value="Genomic_DNA"/>
</dbReference>
<evidence type="ECO:0000256" key="4">
    <source>
        <dbReference type="ARBA" id="ARBA00022723"/>
    </source>
</evidence>
<evidence type="ECO:0000313" key="11">
    <source>
        <dbReference type="Proteomes" id="UP000838160"/>
    </source>
</evidence>
<accession>A0ABM8ZM44</accession>
<evidence type="ECO:0000256" key="5">
    <source>
        <dbReference type="ARBA" id="ARBA00022763"/>
    </source>
</evidence>
<dbReference type="InterPro" id="IPR005135">
    <property type="entry name" value="Endo/exonuclease/phosphatase"/>
</dbReference>
<evidence type="ECO:0000259" key="9">
    <source>
        <dbReference type="Pfam" id="PF03372"/>
    </source>
</evidence>
<comment type="caution">
    <text evidence="10">The sequence shown here is derived from an EMBL/GenBank/DDBJ whole genome shotgun (WGS) entry which is preliminary data.</text>
</comment>
<dbReference type="SUPFAM" id="SSF56219">
    <property type="entry name" value="DNase I-like"/>
    <property type="match status" value="1"/>
</dbReference>
<dbReference type="InterPro" id="IPR051547">
    <property type="entry name" value="TDP2-like"/>
</dbReference>
<sequence>MNRTISYYKRVLSIVFAITTFSPNIFALTLASWNIEWLTINGDTRYPQSLREQNDFLLLRDTFEQMSPDVLAFQEVDSLEAIQAVVGGDYQIYLSDRAQPNNRALQFNGINQYTGFAIKKRYNVTDHKDLALTPDSRLRFATHVALNDGKQTIQLLSVHLKAGCAGKYSGSNRNCRQLKQQGRVLSDWLQQRVQAGEAYVMLGDFNHNLAFKGDWLWKDLVDGLTQQPTLTTRDTRADCKVRSRNNPNKTHQFRSLIDHILISPSLSASKAKQWVYPTKQVLNHQLSDHCPVYIELH</sequence>
<dbReference type="Pfam" id="PF03372">
    <property type="entry name" value="Exo_endo_phos"/>
    <property type="match status" value="1"/>
</dbReference>
<evidence type="ECO:0000256" key="3">
    <source>
        <dbReference type="ARBA" id="ARBA00022722"/>
    </source>
</evidence>
<keyword evidence="7" id="KW-0460">Magnesium</keyword>
<keyword evidence="6" id="KW-0378">Hydrolase</keyword>
<evidence type="ECO:0000256" key="6">
    <source>
        <dbReference type="ARBA" id="ARBA00022801"/>
    </source>
</evidence>
<protein>
    <recommendedName>
        <fullName evidence="9">Endonuclease/exonuclease/phosphatase domain-containing protein</fullName>
    </recommendedName>
</protein>
<evidence type="ECO:0000256" key="8">
    <source>
        <dbReference type="ARBA" id="ARBA00023204"/>
    </source>
</evidence>
<dbReference type="PANTHER" id="PTHR15822">
    <property type="entry name" value="TRAF AND TNF RECEPTOR-ASSOCIATED PROTEIN"/>
    <property type="match status" value="1"/>
</dbReference>
<keyword evidence="3" id="KW-0540">Nuclease</keyword>
<dbReference type="RefSeq" id="WP_237486189.1">
    <property type="nucleotide sequence ID" value="NZ_CAKLCM010000003.1"/>
</dbReference>
<dbReference type="InterPro" id="IPR036691">
    <property type="entry name" value="Endo/exonu/phosph_ase_sf"/>
</dbReference>
<keyword evidence="8" id="KW-0234">DNA repair</keyword>
<evidence type="ECO:0000313" key="10">
    <source>
        <dbReference type="EMBL" id="CAH0529604.1"/>
    </source>
</evidence>
<evidence type="ECO:0000256" key="1">
    <source>
        <dbReference type="ARBA" id="ARBA00001936"/>
    </source>
</evidence>
<proteinExistence type="predicted"/>
<evidence type="ECO:0000256" key="2">
    <source>
        <dbReference type="ARBA" id="ARBA00001946"/>
    </source>
</evidence>
<comment type="cofactor">
    <cofactor evidence="2">
        <name>Mg(2+)</name>
        <dbReference type="ChEBI" id="CHEBI:18420"/>
    </cofactor>
</comment>
<reference evidence="10" key="1">
    <citation type="submission" date="2021-12" db="EMBL/GenBank/DDBJ databases">
        <authorList>
            <person name="Rodrigo-Torres L."/>
            <person name="Arahal R. D."/>
            <person name="Lucena T."/>
        </authorList>
    </citation>
    <scope>NUCLEOTIDE SEQUENCE</scope>
    <source>
        <strain evidence="10">CECT 8226</strain>
    </source>
</reference>
<keyword evidence="11" id="KW-1185">Reference proteome</keyword>
<comment type="cofactor">
    <cofactor evidence="1">
        <name>Mn(2+)</name>
        <dbReference type="ChEBI" id="CHEBI:29035"/>
    </cofactor>
</comment>
<evidence type="ECO:0000256" key="7">
    <source>
        <dbReference type="ARBA" id="ARBA00022842"/>
    </source>
</evidence>
<feature type="domain" description="Endonuclease/exonuclease/phosphatase" evidence="9">
    <location>
        <begin position="31"/>
        <end position="289"/>
    </location>
</feature>
<gene>
    <name evidence="10" type="ORF">VHP8226_03359</name>
</gene>
<organism evidence="10 11">
    <name type="scientific">Vibrio hippocampi</name>
    <dbReference type="NCBI Taxonomy" id="654686"/>
    <lineage>
        <taxon>Bacteria</taxon>
        <taxon>Pseudomonadati</taxon>
        <taxon>Pseudomonadota</taxon>
        <taxon>Gammaproteobacteria</taxon>
        <taxon>Vibrionales</taxon>
        <taxon>Vibrionaceae</taxon>
        <taxon>Vibrio</taxon>
    </lineage>
</organism>
<dbReference type="Gene3D" id="3.60.10.10">
    <property type="entry name" value="Endonuclease/exonuclease/phosphatase"/>
    <property type="match status" value="1"/>
</dbReference>
<name>A0ABM8ZM44_9VIBR</name>